<organism evidence="2 3">
    <name type="scientific">Methylobacterium pseudosasicola</name>
    <dbReference type="NCBI Taxonomy" id="582667"/>
    <lineage>
        <taxon>Bacteria</taxon>
        <taxon>Pseudomonadati</taxon>
        <taxon>Pseudomonadota</taxon>
        <taxon>Alphaproteobacteria</taxon>
        <taxon>Hyphomicrobiales</taxon>
        <taxon>Methylobacteriaceae</taxon>
        <taxon>Methylobacterium</taxon>
    </lineage>
</organism>
<sequence>MSGTAKKTDPKLWDTVKQEVTESDKGGKPGQWSARKAQMATAEYKKAGGGYAGKKDSDNHLQQWTEEEWGTKSGQESGKTGERYLPKKARESLTDAEYAASTAKKRADTRQGKQFSKQPKAAAEKAAAAREDNKSGPTKSGPTKAELMRKAKAQNVSGRSRMSKAELADAVHA</sequence>
<feature type="region of interest" description="Disordered" evidence="1">
    <location>
        <begin position="1"/>
        <end position="173"/>
    </location>
</feature>
<proteinExistence type="predicted"/>
<feature type="compositionally biased region" description="Basic and acidic residues" evidence="1">
    <location>
        <begin position="79"/>
        <end position="93"/>
    </location>
</feature>
<evidence type="ECO:0000313" key="2">
    <source>
        <dbReference type="EMBL" id="SFM50112.1"/>
    </source>
</evidence>
<feature type="compositionally biased region" description="Basic and acidic residues" evidence="1">
    <location>
        <begin position="1"/>
        <end position="27"/>
    </location>
</feature>
<dbReference type="EMBL" id="FOTK01000035">
    <property type="protein sequence ID" value="SFM50112.1"/>
    <property type="molecule type" value="Genomic_DNA"/>
</dbReference>
<feature type="compositionally biased region" description="Basic and acidic residues" evidence="1">
    <location>
        <begin position="163"/>
        <end position="173"/>
    </location>
</feature>
<accession>A0A1I4RCV6</accession>
<dbReference type="RefSeq" id="WP_092044922.1">
    <property type="nucleotide sequence ID" value="NZ_FOTK01000035.1"/>
</dbReference>
<evidence type="ECO:0000256" key="1">
    <source>
        <dbReference type="SAM" id="MobiDB-lite"/>
    </source>
</evidence>
<dbReference type="STRING" id="582667.SAMN05192568_10352"/>
<protein>
    <submittedName>
        <fullName evidence="2">Uncharacterized protein</fullName>
    </submittedName>
</protein>
<dbReference type="Proteomes" id="UP000199048">
    <property type="component" value="Unassembled WGS sequence"/>
</dbReference>
<name>A0A1I4RCV6_9HYPH</name>
<dbReference type="OrthoDB" id="791686at2"/>
<dbReference type="AlphaFoldDB" id="A0A1I4RCV6"/>
<evidence type="ECO:0000313" key="3">
    <source>
        <dbReference type="Proteomes" id="UP000199048"/>
    </source>
</evidence>
<reference evidence="3" key="1">
    <citation type="submission" date="2016-10" db="EMBL/GenBank/DDBJ databases">
        <authorList>
            <person name="Varghese N."/>
            <person name="Submissions S."/>
        </authorList>
    </citation>
    <scope>NUCLEOTIDE SEQUENCE [LARGE SCALE GENOMIC DNA]</scope>
    <source>
        <strain evidence="3">BL36</strain>
    </source>
</reference>
<gene>
    <name evidence="2" type="ORF">SAMN05192568_10352</name>
</gene>
<keyword evidence="3" id="KW-1185">Reference proteome</keyword>